<evidence type="ECO:0000256" key="1">
    <source>
        <dbReference type="SAM" id="Phobius"/>
    </source>
</evidence>
<sequence length="103" mass="10834">MFIVPVLQVAVTCGANSASCAVTCPMNAPRTSNTVTAINRAEWSLLLTAAVVVAAPAAAAGVARRRQTSSRLIVLSLYYADYVLAPTGVHRSARSRSQFAQLL</sequence>
<reference evidence="2" key="1">
    <citation type="submission" date="2018-01" db="EMBL/GenBank/DDBJ databases">
        <title>An insight into the sialome of Amazonian anophelines.</title>
        <authorList>
            <person name="Ribeiro J.M."/>
            <person name="Scarpassa V."/>
            <person name="Calvo E."/>
        </authorList>
    </citation>
    <scope>NUCLEOTIDE SEQUENCE</scope>
    <source>
        <tissue evidence="2">Salivary glands</tissue>
    </source>
</reference>
<dbReference type="EMBL" id="GGFM01009106">
    <property type="protein sequence ID" value="MBW29857.1"/>
    <property type="molecule type" value="Transcribed_RNA"/>
</dbReference>
<evidence type="ECO:0000313" key="2">
    <source>
        <dbReference type="EMBL" id="MBW29857.1"/>
    </source>
</evidence>
<dbReference type="AlphaFoldDB" id="A0A2M3ZMR0"/>
<accession>A0A2M3ZMR0</accession>
<keyword evidence="1" id="KW-0812">Transmembrane</keyword>
<name>A0A2M3ZMR0_9DIPT</name>
<proteinExistence type="predicted"/>
<protein>
    <submittedName>
        <fullName evidence="2">Putative secreted peptide</fullName>
    </submittedName>
</protein>
<feature type="transmembrane region" description="Helical" evidence="1">
    <location>
        <begin position="44"/>
        <end position="63"/>
    </location>
</feature>
<keyword evidence="1" id="KW-1133">Transmembrane helix</keyword>
<keyword evidence="1" id="KW-0472">Membrane</keyword>
<organism evidence="2">
    <name type="scientific">Anopheles braziliensis</name>
    <dbReference type="NCBI Taxonomy" id="58242"/>
    <lineage>
        <taxon>Eukaryota</taxon>
        <taxon>Metazoa</taxon>
        <taxon>Ecdysozoa</taxon>
        <taxon>Arthropoda</taxon>
        <taxon>Hexapoda</taxon>
        <taxon>Insecta</taxon>
        <taxon>Pterygota</taxon>
        <taxon>Neoptera</taxon>
        <taxon>Endopterygota</taxon>
        <taxon>Diptera</taxon>
        <taxon>Nematocera</taxon>
        <taxon>Culicoidea</taxon>
        <taxon>Culicidae</taxon>
        <taxon>Anophelinae</taxon>
        <taxon>Anopheles</taxon>
    </lineage>
</organism>